<organism evidence="2 3">
    <name type="scientific">Terracoccus luteus</name>
    <dbReference type="NCBI Taxonomy" id="53356"/>
    <lineage>
        <taxon>Bacteria</taxon>
        <taxon>Bacillati</taxon>
        <taxon>Actinomycetota</taxon>
        <taxon>Actinomycetes</taxon>
        <taxon>Micrococcales</taxon>
        <taxon>Intrasporangiaceae</taxon>
        <taxon>Terracoccus</taxon>
    </lineage>
</organism>
<feature type="compositionally biased region" description="Basic and acidic residues" evidence="1">
    <location>
        <begin position="107"/>
        <end position="127"/>
    </location>
</feature>
<accession>A0A495XY76</accession>
<evidence type="ECO:0000313" key="2">
    <source>
        <dbReference type="EMBL" id="RKT77804.1"/>
    </source>
</evidence>
<comment type="caution">
    <text evidence="2">The sequence shown here is derived from an EMBL/GenBank/DDBJ whole genome shotgun (WGS) entry which is preliminary data.</text>
</comment>
<keyword evidence="3" id="KW-1185">Reference proteome</keyword>
<protein>
    <submittedName>
        <fullName evidence="2">Uncharacterized protein</fullName>
    </submittedName>
</protein>
<dbReference type="RefSeq" id="WP_121031908.1">
    <property type="nucleotide sequence ID" value="NZ_RBXT01000001.1"/>
</dbReference>
<dbReference type="Proteomes" id="UP000278440">
    <property type="component" value="Unassembled WGS sequence"/>
</dbReference>
<reference evidence="2 3" key="1">
    <citation type="submission" date="2018-10" db="EMBL/GenBank/DDBJ databases">
        <title>Sequencing the genomes of 1000 actinobacteria strains.</title>
        <authorList>
            <person name="Klenk H.-P."/>
        </authorList>
    </citation>
    <scope>NUCLEOTIDE SEQUENCE [LARGE SCALE GENOMIC DNA]</scope>
    <source>
        <strain evidence="2 3">DSM 44267</strain>
    </source>
</reference>
<name>A0A495XY76_9MICO</name>
<feature type="region of interest" description="Disordered" evidence="1">
    <location>
        <begin position="1"/>
        <end position="127"/>
    </location>
</feature>
<feature type="compositionally biased region" description="Basic and acidic residues" evidence="1">
    <location>
        <begin position="22"/>
        <end position="33"/>
    </location>
</feature>
<evidence type="ECO:0000313" key="3">
    <source>
        <dbReference type="Proteomes" id="UP000278440"/>
    </source>
</evidence>
<proteinExistence type="predicted"/>
<dbReference type="AlphaFoldDB" id="A0A495XY76"/>
<evidence type="ECO:0000256" key="1">
    <source>
        <dbReference type="SAM" id="MobiDB-lite"/>
    </source>
</evidence>
<dbReference type="EMBL" id="RBXT01000001">
    <property type="protein sequence ID" value="RKT77804.1"/>
    <property type="molecule type" value="Genomic_DNA"/>
</dbReference>
<sequence>MPEPHTSSEPPVDPGAHPAAGDGDHADHADHVGATDGPPSVAREAARLLEVLSAQGYGRPASRGPASGDTADKAGTTDASPAADSADRPRPDADAPSTGGDATTSGRHTDHAGDHDGDHATDADHECTCGGRAPAACAVCPVCQVLAVVQRVSPETIDRLADFAAFAADALRDVAERRRGPKETP</sequence>
<gene>
    <name evidence="2" type="ORF">DFJ68_1232</name>
</gene>